<gene>
    <name evidence="2" type="ORF">LDX50_27525</name>
</gene>
<protein>
    <recommendedName>
        <fullName evidence="4">Outer membrane protein beta-barrel domain-containing protein</fullName>
    </recommendedName>
</protein>
<feature type="signal peptide" evidence="1">
    <location>
        <begin position="1"/>
        <end position="25"/>
    </location>
</feature>
<dbReference type="AlphaFoldDB" id="A0A9X1HWG7"/>
<accession>A0A9X1HWG7</accession>
<dbReference type="Proteomes" id="UP001139409">
    <property type="component" value="Unassembled WGS sequence"/>
</dbReference>
<feature type="chain" id="PRO_5040919445" description="Outer membrane protein beta-barrel domain-containing protein" evidence="1">
    <location>
        <begin position="26"/>
        <end position="198"/>
    </location>
</feature>
<evidence type="ECO:0000256" key="1">
    <source>
        <dbReference type="SAM" id="SignalP"/>
    </source>
</evidence>
<evidence type="ECO:0000313" key="3">
    <source>
        <dbReference type="Proteomes" id="UP001139409"/>
    </source>
</evidence>
<evidence type="ECO:0000313" key="2">
    <source>
        <dbReference type="EMBL" id="MCA6078655.1"/>
    </source>
</evidence>
<sequence length="198" mass="22847">MIKKFVFTGLMIMTGLLFFTTSGNAQQYNQGIGIRIGDPFGISYKAYLQGRSAIELGLGTVSRNNHSSYYRDSFKKLNKYDDFLYQSHDVNFTMVLMGRYLLHESFPAHVEGRLDWYYGAGIQFRISTLEYQYFDPQDRIFTDNHTNFDFGPEAIVGMEYELADIPMVAFGEVSLLMELVDRPFNFRVFGAIGIRYAF</sequence>
<evidence type="ECO:0008006" key="4">
    <source>
        <dbReference type="Google" id="ProtNLM"/>
    </source>
</evidence>
<proteinExistence type="predicted"/>
<keyword evidence="1" id="KW-0732">Signal</keyword>
<dbReference type="EMBL" id="JAIXNE010000006">
    <property type="protein sequence ID" value="MCA6078655.1"/>
    <property type="molecule type" value="Genomic_DNA"/>
</dbReference>
<reference evidence="2" key="1">
    <citation type="submission" date="2021-09" db="EMBL/GenBank/DDBJ databases">
        <title>Fulvivirga sp. isolated from coastal sediment.</title>
        <authorList>
            <person name="Yu H."/>
        </authorList>
    </citation>
    <scope>NUCLEOTIDE SEQUENCE</scope>
    <source>
        <strain evidence="2">1062</strain>
    </source>
</reference>
<dbReference type="RefSeq" id="WP_225699509.1">
    <property type="nucleotide sequence ID" value="NZ_JAIXNE010000006.1"/>
</dbReference>
<name>A0A9X1HWG7_9BACT</name>
<keyword evidence="3" id="KW-1185">Reference proteome</keyword>
<comment type="caution">
    <text evidence="2">The sequence shown here is derived from an EMBL/GenBank/DDBJ whole genome shotgun (WGS) entry which is preliminary data.</text>
</comment>
<organism evidence="2 3">
    <name type="scientific">Fulvivirga sedimenti</name>
    <dbReference type="NCBI Taxonomy" id="2879465"/>
    <lineage>
        <taxon>Bacteria</taxon>
        <taxon>Pseudomonadati</taxon>
        <taxon>Bacteroidota</taxon>
        <taxon>Cytophagia</taxon>
        <taxon>Cytophagales</taxon>
        <taxon>Fulvivirgaceae</taxon>
        <taxon>Fulvivirga</taxon>
    </lineage>
</organism>